<gene>
    <name evidence="1" type="ORF">GC105_00970</name>
</gene>
<evidence type="ECO:0000313" key="1">
    <source>
        <dbReference type="EMBL" id="MPW24363.1"/>
    </source>
</evidence>
<sequence>MERRCSVINTSKLNKELTQLPINEYVFFKSKDVIFSDEVRMICEKNGCGMYGTSWACPPAVDSIQRCKEQCLHYEHAFMFTTATVVKNSYDIQGWIDARREHEKLTDDVAKIFRSYYNNCLILSTEGCSVCKVCTYPNNPCRFPNSMYPATESYGILVMQQAQVCNIKYNNGPNTVTYFSMIFF</sequence>
<dbReference type="EMBL" id="WHNX01000001">
    <property type="protein sequence ID" value="MPW24363.1"/>
    <property type="molecule type" value="Genomic_DNA"/>
</dbReference>
<organism evidence="1 2">
    <name type="scientific">Alkalibaculum sporogenes</name>
    <dbReference type="NCBI Taxonomy" id="2655001"/>
    <lineage>
        <taxon>Bacteria</taxon>
        <taxon>Bacillati</taxon>
        <taxon>Bacillota</taxon>
        <taxon>Clostridia</taxon>
        <taxon>Eubacteriales</taxon>
        <taxon>Eubacteriaceae</taxon>
        <taxon>Alkalibaculum</taxon>
    </lineage>
</organism>
<keyword evidence="2" id="KW-1185">Reference proteome</keyword>
<dbReference type="Pfam" id="PF10050">
    <property type="entry name" value="DUF2284"/>
    <property type="match status" value="1"/>
</dbReference>
<protein>
    <submittedName>
        <fullName evidence="1">DUF2284 domain-containing protein</fullName>
    </submittedName>
</protein>
<dbReference type="InterPro" id="IPR019271">
    <property type="entry name" value="DUF2284_metal-binding"/>
</dbReference>
<name>A0A6A7K5E2_9FIRM</name>
<accession>A0A6A7K5E2</accession>
<dbReference type="AlphaFoldDB" id="A0A6A7K5E2"/>
<proteinExistence type="predicted"/>
<evidence type="ECO:0000313" key="2">
    <source>
        <dbReference type="Proteomes" id="UP000440004"/>
    </source>
</evidence>
<reference evidence="1 2" key="1">
    <citation type="submission" date="2019-10" db="EMBL/GenBank/DDBJ databases">
        <title>Alkalibaculum tamaniensis sp.nov., a new alkaliphilic acetogen, isolated on methoxylated aromatics from a mud volcano.</title>
        <authorList>
            <person name="Khomyakova M.A."/>
            <person name="Merkel A.Y."/>
            <person name="Bonch-Osmolovskaya E.A."/>
            <person name="Slobodkin A.I."/>
        </authorList>
    </citation>
    <scope>NUCLEOTIDE SEQUENCE [LARGE SCALE GENOMIC DNA]</scope>
    <source>
        <strain evidence="1 2">M08DMB</strain>
    </source>
</reference>
<comment type="caution">
    <text evidence="1">The sequence shown here is derived from an EMBL/GenBank/DDBJ whole genome shotgun (WGS) entry which is preliminary data.</text>
</comment>
<dbReference type="Proteomes" id="UP000440004">
    <property type="component" value="Unassembled WGS sequence"/>
</dbReference>